<evidence type="ECO:0000313" key="1">
    <source>
        <dbReference type="EMBL" id="CAK9266904.1"/>
    </source>
</evidence>
<accession>A0ABP0WJB1</accession>
<sequence>MGEVELTFIGNKGVNLIYHNKLQISEFSLTLIKLFFCNNPSSYYCEWKACKSLA</sequence>
<reference evidence="1" key="1">
    <citation type="submission" date="2024-02" db="EMBL/GenBank/DDBJ databases">
        <authorList>
            <consortium name="ELIXIR-Norway"/>
            <consortium name="Elixir Norway"/>
        </authorList>
    </citation>
    <scope>NUCLEOTIDE SEQUENCE</scope>
</reference>
<dbReference type="EMBL" id="OZ020114">
    <property type="protein sequence ID" value="CAK9266904.1"/>
    <property type="molecule type" value="Genomic_DNA"/>
</dbReference>
<organism evidence="1 2">
    <name type="scientific">Sphagnum jensenii</name>
    <dbReference type="NCBI Taxonomy" id="128206"/>
    <lineage>
        <taxon>Eukaryota</taxon>
        <taxon>Viridiplantae</taxon>
        <taxon>Streptophyta</taxon>
        <taxon>Embryophyta</taxon>
        <taxon>Bryophyta</taxon>
        <taxon>Sphagnophytina</taxon>
        <taxon>Sphagnopsida</taxon>
        <taxon>Sphagnales</taxon>
        <taxon>Sphagnaceae</taxon>
        <taxon>Sphagnum</taxon>
    </lineage>
</organism>
<keyword evidence="2" id="KW-1185">Reference proteome</keyword>
<name>A0ABP0WJB1_9BRYO</name>
<dbReference type="Proteomes" id="UP001497444">
    <property type="component" value="Chromosome 19"/>
</dbReference>
<proteinExistence type="predicted"/>
<evidence type="ECO:0000313" key="2">
    <source>
        <dbReference type="Proteomes" id="UP001497444"/>
    </source>
</evidence>
<protein>
    <submittedName>
        <fullName evidence="1">Uncharacterized protein</fullName>
    </submittedName>
</protein>
<gene>
    <name evidence="1" type="ORF">CSSPJE1EN1_LOCUS12382</name>
</gene>